<dbReference type="InterPro" id="IPR018627">
    <property type="entry name" value="ELP6"/>
</dbReference>
<dbReference type="InterPro" id="IPR027417">
    <property type="entry name" value="P-loop_NTPase"/>
</dbReference>
<evidence type="ECO:0008006" key="5">
    <source>
        <dbReference type="Google" id="ProtNLM"/>
    </source>
</evidence>
<dbReference type="PANTHER" id="PTHR16184:SF6">
    <property type="entry name" value="ELONGATOR COMPLEX PROTEIN 6"/>
    <property type="match status" value="1"/>
</dbReference>
<dbReference type="Pfam" id="PF09807">
    <property type="entry name" value="ELP6"/>
    <property type="match status" value="1"/>
</dbReference>
<evidence type="ECO:0000313" key="3">
    <source>
        <dbReference type="EMBL" id="PAV21989.1"/>
    </source>
</evidence>
<accession>A0A286UR22</accession>
<dbReference type="Proteomes" id="UP000217199">
    <property type="component" value="Unassembled WGS sequence"/>
</dbReference>
<evidence type="ECO:0000256" key="1">
    <source>
        <dbReference type="ARBA" id="ARBA00005043"/>
    </source>
</evidence>
<name>A0A286UR22_9AGAM</name>
<dbReference type="InParanoid" id="A0A286UR22"/>
<comment type="caution">
    <text evidence="3">The sequence shown here is derived from an EMBL/GenBank/DDBJ whole genome shotgun (WGS) entry which is preliminary data.</text>
</comment>
<comment type="pathway">
    <text evidence="1">tRNA modification; 5-methoxycarbonylmethyl-2-thiouridine-tRNA biosynthesis.</text>
</comment>
<proteinExistence type="inferred from homology"/>
<organism evidence="3 4">
    <name type="scientific">Pyrrhoderma noxium</name>
    <dbReference type="NCBI Taxonomy" id="2282107"/>
    <lineage>
        <taxon>Eukaryota</taxon>
        <taxon>Fungi</taxon>
        <taxon>Dikarya</taxon>
        <taxon>Basidiomycota</taxon>
        <taxon>Agaricomycotina</taxon>
        <taxon>Agaricomycetes</taxon>
        <taxon>Hymenochaetales</taxon>
        <taxon>Hymenochaetaceae</taxon>
        <taxon>Pyrrhoderma</taxon>
    </lineage>
</organism>
<dbReference type="EMBL" id="NBII01000002">
    <property type="protein sequence ID" value="PAV21989.1"/>
    <property type="molecule type" value="Genomic_DNA"/>
</dbReference>
<evidence type="ECO:0000313" key="4">
    <source>
        <dbReference type="Proteomes" id="UP000217199"/>
    </source>
</evidence>
<protein>
    <recommendedName>
        <fullName evidence="5">Elongator complex protein 5</fullName>
    </recommendedName>
</protein>
<dbReference type="OrthoDB" id="9995306at2759"/>
<dbReference type="UniPathway" id="UPA00988"/>
<evidence type="ECO:0000256" key="2">
    <source>
        <dbReference type="ARBA" id="ARBA00008837"/>
    </source>
</evidence>
<reference evidence="3 4" key="1">
    <citation type="journal article" date="2017" name="Mol. Ecol.">
        <title>Comparative and population genomic landscape of Phellinus noxius: A hypervariable fungus causing root rot in trees.</title>
        <authorList>
            <person name="Chung C.L."/>
            <person name="Lee T.J."/>
            <person name="Akiba M."/>
            <person name="Lee H.H."/>
            <person name="Kuo T.H."/>
            <person name="Liu D."/>
            <person name="Ke H.M."/>
            <person name="Yokoi T."/>
            <person name="Roa M.B."/>
            <person name="Lu M.J."/>
            <person name="Chang Y.Y."/>
            <person name="Ann P.J."/>
            <person name="Tsai J.N."/>
            <person name="Chen C.Y."/>
            <person name="Tzean S.S."/>
            <person name="Ota Y."/>
            <person name="Hattori T."/>
            <person name="Sahashi N."/>
            <person name="Liou R.F."/>
            <person name="Kikuchi T."/>
            <person name="Tsai I.J."/>
        </authorList>
    </citation>
    <scope>NUCLEOTIDE SEQUENCE [LARGE SCALE GENOMIC DNA]</scope>
    <source>
        <strain evidence="3 4">FFPRI411160</strain>
    </source>
</reference>
<dbReference type="STRING" id="2282107.A0A286UR22"/>
<dbReference type="Gene3D" id="3.40.50.300">
    <property type="entry name" value="P-loop containing nucleotide triphosphate hydrolases"/>
    <property type="match status" value="1"/>
</dbReference>
<dbReference type="AlphaFoldDB" id="A0A286UR22"/>
<sequence>MFDPSTLPIKAGDLLLVTDRLAAPADFTILNILTTHLRQVNHGKTVFASISQTLSHWSSISSRLNPSANLSAHISKNSLVFLDLLTNPPVVTLKSLYKTIKQQLESSDDKDGKTSNMVLLDGLSILGWLGLSLLEIRRFIRALRHLCLENGASLIIRHHRTVEDVDDMLRTLLTQSSLHLEVLPLLSGKSGAISGEIALHSTHLSSPREKLNALRNGVAVQYHLCDTGPMFFEKGTVAAVL</sequence>
<dbReference type="PANTHER" id="PTHR16184">
    <property type="entry name" value="ELONGATOR COMPLEX PROTEIN 6"/>
    <property type="match status" value="1"/>
</dbReference>
<dbReference type="GO" id="GO:0002098">
    <property type="term" value="P:tRNA wobble uridine modification"/>
    <property type="evidence" value="ECO:0007669"/>
    <property type="project" value="InterPro"/>
</dbReference>
<dbReference type="GO" id="GO:0033588">
    <property type="term" value="C:elongator holoenzyme complex"/>
    <property type="evidence" value="ECO:0007669"/>
    <property type="project" value="InterPro"/>
</dbReference>
<keyword evidence="4" id="KW-1185">Reference proteome</keyword>
<comment type="similarity">
    <text evidence="2">Belongs to the ELP6 family.</text>
</comment>
<gene>
    <name evidence="3" type="ORF">PNOK_0194600</name>
</gene>